<evidence type="ECO:0000313" key="9">
    <source>
        <dbReference type="EMBL" id="KAK4319422.1"/>
    </source>
</evidence>
<keyword evidence="3" id="KW-0539">Nucleus</keyword>
<gene>
    <name evidence="9" type="ORF">Pmani_009640</name>
</gene>
<dbReference type="Pfam" id="PF23347">
    <property type="entry name" value="TPR_Nup160_C"/>
    <property type="match status" value="2"/>
</dbReference>
<evidence type="ECO:0000256" key="1">
    <source>
        <dbReference type="ARBA" id="ARBA00004123"/>
    </source>
</evidence>
<dbReference type="InterPro" id="IPR056536">
    <property type="entry name" value="TPR_NUP160_C"/>
</dbReference>
<dbReference type="InterPro" id="IPR056547">
    <property type="entry name" value="NUP160_helical"/>
</dbReference>
<dbReference type="EMBL" id="JAWZYT010000755">
    <property type="protein sequence ID" value="KAK4319422.1"/>
    <property type="molecule type" value="Genomic_DNA"/>
</dbReference>
<feature type="domain" description="NUP160 middle TPR" evidence="8">
    <location>
        <begin position="840"/>
        <end position="1104"/>
    </location>
</feature>
<proteinExistence type="predicted"/>
<evidence type="ECO:0000256" key="3">
    <source>
        <dbReference type="ARBA" id="ARBA00023242"/>
    </source>
</evidence>
<comment type="subcellular location">
    <subcellularLocation>
        <location evidence="1">Nucleus</location>
    </subcellularLocation>
</comment>
<evidence type="ECO:0000259" key="6">
    <source>
        <dbReference type="Pfam" id="PF23345"/>
    </source>
</evidence>
<dbReference type="Pfam" id="PF23354">
    <property type="entry name" value="TPR_NUP160_120_M"/>
    <property type="match status" value="1"/>
</dbReference>
<dbReference type="Pfam" id="PF23345">
    <property type="entry name" value="NUP160_helical"/>
    <property type="match status" value="1"/>
</dbReference>
<dbReference type="InterPro" id="IPR056535">
    <property type="entry name" value="TPR_NUP160_M"/>
</dbReference>
<comment type="caution">
    <text evidence="9">The sequence shown here is derived from an EMBL/GenBank/DDBJ whole genome shotgun (WGS) entry which is preliminary data.</text>
</comment>
<accession>A0AAE1Q6L3</accession>
<dbReference type="InterPro" id="IPR021717">
    <property type="entry name" value="Nucleoporin_Nup160"/>
</dbReference>
<feature type="domain" description="Nucleoporin Nup120/160 beta-propeller" evidence="5">
    <location>
        <begin position="60"/>
        <end position="554"/>
    </location>
</feature>
<dbReference type="PANTHER" id="PTHR21286">
    <property type="entry name" value="NUCLEAR PORE COMPLEX PROTEIN NUP160"/>
    <property type="match status" value="1"/>
</dbReference>
<feature type="domain" description="NUP160 helical" evidence="6">
    <location>
        <begin position="576"/>
        <end position="800"/>
    </location>
</feature>
<keyword evidence="10" id="KW-1185">Reference proteome</keyword>
<evidence type="ECO:0000256" key="2">
    <source>
        <dbReference type="ARBA" id="ARBA00022448"/>
    </source>
</evidence>
<evidence type="ECO:0000256" key="4">
    <source>
        <dbReference type="SAM" id="MobiDB-lite"/>
    </source>
</evidence>
<protein>
    <recommendedName>
        <fullName evidence="11">Nuclear pore complex protein Nup160</fullName>
    </recommendedName>
</protein>
<dbReference type="InterPro" id="IPR059141">
    <property type="entry name" value="Beta-prop_Nup120_160"/>
</dbReference>
<evidence type="ECO:0000259" key="7">
    <source>
        <dbReference type="Pfam" id="PF23347"/>
    </source>
</evidence>
<evidence type="ECO:0008006" key="11">
    <source>
        <dbReference type="Google" id="ProtNLM"/>
    </source>
</evidence>
<feature type="region of interest" description="Disordered" evidence="4">
    <location>
        <begin position="1122"/>
        <end position="1153"/>
    </location>
</feature>
<organism evidence="9 10">
    <name type="scientific">Petrolisthes manimaculis</name>
    <dbReference type="NCBI Taxonomy" id="1843537"/>
    <lineage>
        <taxon>Eukaryota</taxon>
        <taxon>Metazoa</taxon>
        <taxon>Ecdysozoa</taxon>
        <taxon>Arthropoda</taxon>
        <taxon>Crustacea</taxon>
        <taxon>Multicrustacea</taxon>
        <taxon>Malacostraca</taxon>
        <taxon>Eumalacostraca</taxon>
        <taxon>Eucarida</taxon>
        <taxon>Decapoda</taxon>
        <taxon>Pleocyemata</taxon>
        <taxon>Anomura</taxon>
        <taxon>Galatheoidea</taxon>
        <taxon>Porcellanidae</taxon>
        <taxon>Petrolisthes</taxon>
    </lineage>
</organism>
<keyword evidence="2" id="KW-0813">Transport</keyword>
<evidence type="ECO:0000313" key="10">
    <source>
        <dbReference type="Proteomes" id="UP001292094"/>
    </source>
</evidence>
<feature type="domain" description="NUP160 C-terminal TPR" evidence="7">
    <location>
        <begin position="1254"/>
        <end position="1397"/>
    </location>
</feature>
<name>A0AAE1Q6L3_9EUCA</name>
<feature type="domain" description="NUP160 C-terminal TPR" evidence="7">
    <location>
        <begin position="1162"/>
        <end position="1234"/>
    </location>
</feature>
<reference evidence="9" key="1">
    <citation type="submission" date="2023-11" db="EMBL/GenBank/DDBJ databases">
        <title>Genome assemblies of two species of porcelain crab, Petrolisthes cinctipes and Petrolisthes manimaculis (Anomura: Porcellanidae).</title>
        <authorList>
            <person name="Angst P."/>
        </authorList>
    </citation>
    <scope>NUCLEOTIDE SEQUENCE</scope>
    <source>
        <strain evidence="9">PB745_02</strain>
        <tissue evidence="9">Gill</tissue>
    </source>
</reference>
<dbReference type="PANTHER" id="PTHR21286:SF0">
    <property type="entry name" value="NUCLEAR PORE COMPLEX PROTEIN NUP160"/>
    <property type="match status" value="1"/>
</dbReference>
<sequence>MAEQQQLGFREVIPDQSALLQWRNITIDTGAAQSTLQDIKVPEYGGGYAFTPVCPATRNRYIFWRVCHDVVELWEESLDHDFTHNHIQLRFADTPVLEGLSVHETQHHVYILLATVSSVHRFCFPHPHLSQGSKGRPQSILSDLTFHTLKDYHHLHLLNTTAAGEGLPHTAGTHLVTSEGDEGEAVFVLGQSGGALLVVVMSPVSAPTHHLPHPPPPLVAAHTIKNSSLMNRLFTGFVPGMFRSVEGCETVSSVVVLSVGGEAMAMGVCRDTRVRAWSCNRLQCILAHDTLENTAEASRKLTPGAQRHQIRKVGKGESAVLGVFLTFAEKHLLLVYRPTSTPQGLSLTHLQTLYPPQHDLVDFSLSSSHIWTLWTDANNDTQLMYAGLEDGYSDRGSSGDNNSEGGWRKPPGLRLVVLEPSPDREVPLTDPFLDPREVYLRELFTPNRFSAHTLRKALSIYRRSVEPVNLGEGGMSRLQEEVEAALRDQVEARVTSDMTREEVSQVTLEAWATFYSHTLQYHQVGQKPVGLVGSGCGVVRKQVVSWVRGVDVLEVVVCGDADDVVAGAVAGVVSEDPGVTAALLALARPLRLLRVALAPEQAAAFSLDLHHLQPPDQLAGDLASCLLGQEPDLGSTLSRQLAGLPGLVPGLWAYLHALQLDQGLPDSLALVEGSNPGGEVDRALGGRAGAGLVGAVVQQMGRGRLELCRDLLVLQQAALQLAHQSRLAPDAAATLRSTLLPKTALLTQAYFALLHLASAPAERPTRSTLEAARRQLAALSLGPGPSPPPQARPATVLELFFMGTGGDQARTAARHALDQTPAGWAGQVLPLAATVAQLAWPISRCLALLEWLVWAGQHEAVQQYVRLLQPWCEWNSCSRKFLLGVSLLNQGEASKAAALLLAAWQGVAAEDFLAGRVAGGGPDTPEQQLRVTYCLRVIRLLEQSGQGALALLVAQKGVTAAATDSHALAALYSVVFKHQLELHHHDEAFTALLACPSHTRRRDLLRQLVVGLHDRRCLETLIEYQYGDLAGEVVTILENRARSADILINNYYHLLYAFHVSKHNYKKAACVMYECALRLNVEGVGERGVKQQAKCYLACINCLHHIPSDQAWILKPVPRSVPSEEASQDCDMDGGISPKRSSEGAPVAPPLPRTRPQVTVLELPHIQREYQLVHARLLLLRSLPDIPLSGGPLSPSDTISLLTHARLFKEAVRLARMFELPVTPILKGLANTCLHPHSHPPPPQTDANFSDAEEGWWSLLKQLLEEEEVGKQSVLHHAVATELLHYSSSLPTWLTDSYKMRNLGELLALYVRKGVLGEATELALQYVDAVMGHAPEQVGISGGLHETGPAVWLPYTALDQLLLELDEVRQHHQYAKMRERLTHKLATYRKLLEQVSHMRATVLLRG</sequence>
<evidence type="ECO:0000259" key="5">
    <source>
        <dbReference type="Pfam" id="PF11715"/>
    </source>
</evidence>
<dbReference type="Pfam" id="PF11715">
    <property type="entry name" value="Beta-prop_Nup120_160"/>
    <property type="match status" value="1"/>
</dbReference>
<evidence type="ECO:0000259" key="8">
    <source>
        <dbReference type="Pfam" id="PF23354"/>
    </source>
</evidence>
<dbReference type="GO" id="GO:0017056">
    <property type="term" value="F:structural constituent of nuclear pore"/>
    <property type="evidence" value="ECO:0007669"/>
    <property type="project" value="TreeGrafter"/>
</dbReference>
<dbReference type="Proteomes" id="UP001292094">
    <property type="component" value="Unassembled WGS sequence"/>
</dbReference>
<dbReference type="GO" id="GO:0005643">
    <property type="term" value="C:nuclear pore"/>
    <property type="evidence" value="ECO:0007669"/>
    <property type="project" value="UniProtKB-ARBA"/>
</dbReference>